<evidence type="ECO:0000256" key="1">
    <source>
        <dbReference type="SAM" id="MobiDB-lite"/>
    </source>
</evidence>
<protein>
    <submittedName>
        <fullName evidence="3">Uncharacterized protein</fullName>
    </submittedName>
</protein>
<keyword evidence="2" id="KW-0472">Membrane</keyword>
<keyword evidence="2" id="KW-0812">Transmembrane</keyword>
<accession>A0ABT6L1G0</accession>
<comment type="caution">
    <text evidence="3">The sequence shown here is derived from an EMBL/GenBank/DDBJ whole genome shotgun (WGS) entry which is preliminary data.</text>
</comment>
<evidence type="ECO:0000313" key="3">
    <source>
        <dbReference type="EMBL" id="MDH6196782.1"/>
    </source>
</evidence>
<gene>
    <name evidence="3" type="ORF">M2272_003435</name>
</gene>
<feature type="region of interest" description="Disordered" evidence="1">
    <location>
        <begin position="86"/>
        <end position="114"/>
    </location>
</feature>
<dbReference type="Proteomes" id="UP001160130">
    <property type="component" value="Unassembled WGS sequence"/>
</dbReference>
<proteinExistence type="predicted"/>
<organism evidence="3 4">
    <name type="scientific">Mycolicibacterium frederiksbergense</name>
    <dbReference type="NCBI Taxonomy" id="117567"/>
    <lineage>
        <taxon>Bacteria</taxon>
        <taxon>Bacillati</taxon>
        <taxon>Actinomycetota</taxon>
        <taxon>Actinomycetes</taxon>
        <taxon>Mycobacteriales</taxon>
        <taxon>Mycobacteriaceae</taxon>
        <taxon>Mycolicibacterium</taxon>
    </lineage>
</organism>
<evidence type="ECO:0000256" key="2">
    <source>
        <dbReference type="SAM" id="Phobius"/>
    </source>
</evidence>
<sequence>MGSTIAGVATVLTLGVWHRRTGRHANWHRSPDARRRITFGYPFVAMAVYWLAQSGGLGWEWGLGTMWALVAMVLFIQGFDALNEPPDDIEKTPTAASGHGVSPQPSVTPGIAAR</sequence>
<name>A0ABT6L1G0_9MYCO</name>
<dbReference type="RefSeq" id="WP_280833385.1">
    <property type="nucleotide sequence ID" value="NZ_JARXVE010000005.1"/>
</dbReference>
<keyword evidence="4" id="KW-1185">Reference proteome</keyword>
<reference evidence="3 4" key="1">
    <citation type="submission" date="2023-04" db="EMBL/GenBank/DDBJ databases">
        <title>Forest soil microbial communities from Buena Vista Peninsula, Colon Province, Panama.</title>
        <authorList>
            <person name="Bouskill N."/>
        </authorList>
    </citation>
    <scope>NUCLEOTIDE SEQUENCE [LARGE SCALE GENOMIC DNA]</scope>
    <source>
        <strain evidence="3 4">AC80</strain>
    </source>
</reference>
<evidence type="ECO:0000313" key="4">
    <source>
        <dbReference type="Proteomes" id="UP001160130"/>
    </source>
</evidence>
<feature type="transmembrane region" description="Helical" evidence="2">
    <location>
        <begin position="39"/>
        <end position="59"/>
    </location>
</feature>
<keyword evidence="2" id="KW-1133">Transmembrane helix</keyword>
<dbReference type="EMBL" id="JARXVE010000005">
    <property type="protein sequence ID" value="MDH6196782.1"/>
    <property type="molecule type" value="Genomic_DNA"/>
</dbReference>